<accession>K6ZAT1</accession>
<comment type="caution">
    <text evidence="1">The sequence shown here is derived from an EMBL/GenBank/DDBJ whole genome shotgun (WGS) entry which is preliminary data.</text>
</comment>
<sequence length="37" mass="4464">MQGVELVKLCPFGDLKYRKQRERDFENGQHNDKHEFA</sequence>
<dbReference type="EMBL" id="BAEP01000075">
    <property type="protein sequence ID" value="GAC26088.1"/>
    <property type="molecule type" value="Genomic_DNA"/>
</dbReference>
<organism evidence="1 2">
    <name type="scientific">Paraglaciecola mesophila KMM 241</name>
    <dbReference type="NCBI Taxonomy" id="1128912"/>
    <lineage>
        <taxon>Bacteria</taxon>
        <taxon>Pseudomonadati</taxon>
        <taxon>Pseudomonadota</taxon>
        <taxon>Gammaproteobacteria</taxon>
        <taxon>Alteromonadales</taxon>
        <taxon>Alteromonadaceae</taxon>
        <taxon>Paraglaciecola</taxon>
    </lineage>
</organism>
<name>K6ZAT1_9ALTE</name>
<reference evidence="1 2" key="1">
    <citation type="journal article" date="2017" name="Antonie Van Leeuwenhoek">
        <title>Rhizobium rhizosphaerae sp. nov., a novel species isolated from rice rhizosphere.</title>
        <authorList>
            <person name="Zhao J.J."/>
            <person name="Zhang J."/>
            <person name="Zhang R.J."/>
            <person name="Zhang C.W."/>
            <person name="Yin H.Q."/>
            <person name="Zhang X.X."/>
        </authorList>
    </citation>
    <scope>NUCLEOTIDE SEQUENCE [LARGE SCALE GENOMIC DNA]</scope>
    <source>
        <strain evidence="1 2">KMM 241</strain>
    </source>
</reference>
<protein>
    <submittedName>
        <fullName evidence="1">Uncharacterized protein</fullName>
    </submittedName>
</protein>
<gene>
    <name evidence="1" type="ORF">GMES_3813</name>
</gene>
<dbReference type="AlphaFoldDB" id="K6ZAT1"/>
<proteinExistence type="predicted"/>
<evidence type="ECO:0000313" key="2">
    <source>
        <dbReference type="Proteomes" id="UP000006263"/>
    </source>
</evidence>
<evidence type="ECO:0000313" key="1">
    <source>
        <dbReference type="EMBL" id="GAC26088.1"/>
    </source>
</evidence>
<dbReference type="Proteomes" id="UP000006263">
    <property type="component" value="Unassembled WGS sequence"/>
</dbReference>